<accession>A0ABQ7SDC6</accession>
<comment type="similarity">
    <text evidence="2 6">Belongs to the CTL (choline transporter-like) family.</text>
</comment>
<evidence type="ECO:0000256" key="4">
    <source>
        <dbReference type="ARBA" id="ARBA00022989"/>
    </source>
</evidence>
<feature type="transmembrane region" description="Helical" evidence="6">
    <location>
        <begin position="221"/>
        <end position="243"/>
    </location>
</feature>
<dbReference type="InterPro" id="IPR007603">
    <property type="entry name" value="Choline_transptr-like"/>
</dbReference>
<keyword evidence="5 6" id="KW-0472">Membrane</keyword>
<feature type="transmembrane region" description="Helical" evidence="6">
    <location>
        <begin position="23"/>
        <end position="45"/>
    </location>
</feature>
<evidence type="ECO:0000256" key="2">
    <source>
        <dbReference type="ARBA" id="ARBA00007168"/>
    </source>
</evidence>
<keyword evidence="8" id="KW-1185">Reference proteome</keyword>
<organism evidence="7 8">
    <name type="scientific">Fragariocoptes setiger</name>
    <dbReference type="NCBI Taxonomy" id="1670756"/>
    <lineage>
        <taxon>Eukaryota</taxon>
        <taxon>Metazoa</taxon>
        <taxon>Ecdysozoa</taxon>
        <taxon>Arthropoda</taxon>
        <taxon>Chelicerata</taxon>
        <taxon>Arachnida</taxon>
        <taxon>Acari</taxon>
        <taxon>Acariformes</taxon>
        <taxon>Trombidiformes</taxon>
        <taxon>Prostigmata</taxon>
        <taxon>Eupodina</taxon>
        <taxon>Eriophyoidea</taxon>
        <taxon>Phytoptidae</taxon>
        <taxon>Fragariocoptes</taxon>
    </lineage>
</organism>
<evidence type="ECO:0000256" key="6">
    <source>
        <dbReference type="RuleBase" id="RU368066"/>
    </source>
</evidence>
<keyword evidence="3 6" id="KW-0812">Transmembrane</keyword>
<reference evidence="7 8" key="1">
    <citation type="submission" date="2020-10" db="EMBL/GenBank/DDBJ databases">
        <authorList>
            <person name="Klimov P.B."/>
            <person name="Dyachkov S.M."/>
            <person name="Chetverikov P.E."/>
        </authorList>
    </citation>
    <scope>NUCLEOTIDE SEQUENCE [LARGE SCALE GENOMIC DNA]</scope>
    <source>
        <strain evidence="7">BMOC 18-1129-001#AD2665</strain>
        <tissue evidence="7">Entire mites</tissue>
    </source>
</reference>
<evidence type="ECO:0000256" key="3">
    <source>
        <dbReference type="ARBA" id="ARBA00022692"/>
    </source>
</evidence>
<feature type="transmembrane region" description="Helical" evidence="6">
    <location>
        <begin position="249"/>
        <end position="272"/>
    </location>
</feature>
<dbReference type="Pfam" id="PF04515">
    <property type="entry name" value="Choline_transpo"/>
    <property type="match status" value="1"/>
</dbReference>
<feature type="transmembrane region" description="Helical" evidence="6">
    <location>
        <begin position="424"/>
        <end position="457"/>
    </location>
</feature>
<proteinExistence type="inferred from homology"/>
<dbReference type="PANTHER" id="PTHR12385">
    <property type="entry name" value="CHOLINE TRANSPORTER-LIKE (SLC FAMILY 44)"/>
    <property type="match status" value="1"/>
</dbReference>
<evidence type="ECO:0000256" key="5">
    <source>
        <dbReference type="ARBA" id="ARBA00023136"/>
    </source>
</evidence>
<feature type="transmembrane region" description="Helical" evidence="6">
    <location>
        <begin position="579"/>
        <end position="600"/>
    </location>
</feature>
<comment type="subcellular location">
    <subcellularLocation>
        <location evidence="6">Cell membrane</location>
        <topology evidence="6">Multi-pass membrane protein</topology>
    </subcellularLocation>
    <subcellularLocation>
        <location evidence="1">Membrane</location>
        <topology evidence="1">Multi-pass membrane protein</topology>
    </subcellularLocation>
</comment>
<name>A0ABQ7SDC6_9ACAR</name>
<feature type="transmembrane region" description="Helical" evidence="6">
    <location>
        <begin position="344"/>
        <end position="364"/>
    </location>
</feature>
<dbReference type="EMBL" id="JAIFTH010000005">
    <property type="protein sequence ID" value="KAG9511377.1"/>
    <property type="molecule type" value="Genomic_DNA"/>
</dbReference>
<protein>
    <recommendedName>
        <fullName evidence="6">Choline transporter-like protein</fullName>
    </recommendedName>
</protein>
<evidence type="ECO:0000313" key="8">
    <source>
        <dbReference type="Proteomes" id="UP000825002"/>
    </source>
</evidence>
<feature type="transmembrane region" description="Helical" evidence="6">
    <location>
        <begin position="606"/>
        <end position="624"/>
    </location>
</feature>
<keyword evidence="4 6" id="KW-1133">Transmembrane helix</keyword>
<evidence type="ECO:0000256" key="1">
    <source>
        <dbReference type="ARBA" id="ARBA00004141"/>
    </source>
</evidence>
<feature type="transmembrane region" description="Helical" evidence="6">
    <location>
        <begin position="293"/>
        <end position="315"/>
    </location>
</feature>
<feature type="transmembrane region" description="Helical" evidence="6">
    <location>
        <begin position="477"/>
        <end position="502"/>
    </location>
</feature>
<sequence>MGCFSCNEDENPDKNGRRCTDKFWLFLFALGWAILAAAAVWSFMLGNPQRLIHGYDSFGNICGSKNKPISGVTWSGIDMRDKPFVFHMDPTNVSFTMKVCVKACADKNLTNEGDATLFWGRTNSALFRYDYDPADKNMERFYRDSFSTREMLNFRVKDQQLGFGPIPKFPVAAQRPLLNRCVPIERIKLGNSFVNNVYSYIKNMEVPQKIVSDIYTSRMHIMYLSLLGLALSLLVVFTIHFLASIVSTIIMTLASILLVAMTAFSWYVYFDLRYKLNSLPSIQLDDDLVNEKSFFALSIVLTCISLVILIITFMFRQRLALMTALFNETASCIRSMPALVIQPLWTTIVLIIFLAFWTTVMLGVSTVEDEIVYDASTTRFKLALPAREIIWVNRANSSYRFSADTATVSSLESVKHKQPQIVKYLLCFLVLMLFWTSEFILGCQQMTISASVATWYFTRDKSQVISPICNSIRVVFYHMGTIALGSMLMVLFKIPRLILCWLENQLKPLKEKYACVNCTLKCCHCCFYLLDKFMRYINNSALSVTAIEGTSYCLSARVAFETISSNLGRIATIETVGRLIIFLGKVIVTSVVIIVGVQYIRFDQSIHFIAVPIVFSALVAYLIANSMLSIYEVCLDTMFLCYAEDVKKNVANPDGLYAPDSLIEFARGDLQNLKPGTPMIAQENNPISSQPRSVDMDASNGNGKPIGFIYPTQVIESTH</sequence>
<comment type="caution">
    <text evidence="7">The sequence shown here is derived from an EMBL/GenBank/DDBJ whole genome shotgun (WGS) entry which is preliminary data.</text>
</comment>
<dbReference type="PANTHER" id="PTHR12385:SF12">
    <property type="entry name" value="CHOLINE TRANSPORTER-LIKE PROTEIN"/>
    <property type="match status" value="1"/>
</dbReference>
<dbReference type="Proteomes" id="UP000825002">
    <property type="component" value="Unassembled WGS sequence"/>
</dbReference>
<comment type="function">
    <text evidence="6">Choline transporter.</text>
</comment>
<gene>
    <name evidence="7" type="ORF">GZH46_00038</name>
</gene>
<evidence type="ECO:0000313" key="7">
    <source>
        <dbReference type="EMBL" id="KAG9511377.1"/>
    </source>
</evidence>